<evidence type="ECO:0008006" key="4">
    <source>
        <dbReference type="Google" id="ProtNLM"/>
    </source>
</evidence>
<keyword evidence="3" id="KW-1185">Reference proteome</keyword>
<feature type="signal peptide" evidence="1">
    <location>
        <begin position="1"/>
        <end position="17"/>
    </location>
</feature>
<keyword evidence="1" id="KW-0732">Signal</keyword>
<feature type="chain" id="PRO_5045897641" description="Disintegrin domain-containing protein" evidence="1">
    <location>
        <begin position="18"/>
        <end position="319"/>
    </location>
</feature>
<dbReference type="EMBL" id="CP114040">
    <property type="protein sequence ID" value="WAS95708.1"/>
    <property type="molecule type" value="Genomic_DNA"/>
</dbReference>
<dbReference type="PROSITE" id="PS51257">
    <property type="entry name" value="PROKAR_LIPOPROTEIN"/>
    <property type="match status" value="1"/>
</dbReference>
<evidence type="ECO:0000313" key="2">
    <source>
        <dbReference type="EMBL" id="WAS95708.1"/>
    </source>
</evidence>
<dbReference type="RefSeq" id="WP_269038054.1">
    <property type="nucleotide sequence ID" value="NZ_CP114040.1"/>
</dbReference>
<gene>
    <name evidence="2" type="ORF">O0S08_06055</name>
</gene>
<sequence>MRLSLALGLAVSMGAAAACLVDLEERRVCGDAYVDEQAGEECDPAVPASYEGRCLAEGKVARDSTPCDPKDCTLKLENCSLCGNGVVDEGESCDPAAPGRPACLGEGEAICTGQCTIDRSGCAAACGDGKVDANEECDTALGDADEDILCTGLPSPYGGSRPYGGGKTRKCTAGCRWDRSDCNYCGNGMLEDSEEIAVDFAGQVKHVAEKCDLDAEGNTLADKTASRQFCQEEVCGGNFAVECAVGCTADCQGFVRVNGDEDTCCTAKGADCPYSPLPPHDLVDDREPCCWAVAHPSEDPVDSCQTYTNDEQLTFVLCR</sequence>
<accession>A0ABY7H8W9</accession>
<evidence type="ECO:0000256" key="1">
    <source>
        <dbReference type="SAM" id="SignalP"/>
    </source>
</evidence>
<proteinExistence type="predicted"/>
<protein>
    <recommendedName>
        <fullName evidence="4">Disintegrin domain-containing protein</fullName>
    </recommendedName>
</protein>
<dbReference type="Proteomes" id="UP001164459">
    <property type="component" value="Chromosome"/>
</dbReference>
<evidence type="ECO:0000313" key="3">
    <source>
        <dbReference type="Proteomes" id="UP001164459"/>
    </source>
</evidence>
<name>A0ABY7H8W9_9BACT</name>
<organism evidence="2 3">
    <name type="scientific">Nannocystis punicea</name>
    <dbReference type="NCBI Taxonomy" id="2995304"/>
    <lineage>
        <taxon>Bacteria</taxon>
        <taxon>Pseudomonadati</taxon>
        <taxon>Myxococcota</taxon>
        <taxon>Polyangia</taxon>
        <taxon>Nannocystales</taxon>
        <taxon>Nannocystaceae</taxon>
        <taxon>Nannocystis</taxon>
    </lineage>
</organism>
<reference evidence="2" key="1">
    <citation type="submission" date="2022-11" db="EMBL/GenBank/DDBJ databases">
        <title>Minimal conservation of predation-associated metabolite biosynthetic gene clusters underscores biosynthetic potential of Myxococcota including descriptions for ten novel species: Archangium lansinium sp. nov., Myxococcus landrumus sp. nov., Nannocystis bai.</title>
        <authorList>
            <person name="Ahearne A."/>
            <person name="Stevens C."/>
            <person name="Dowd S."/>
        </authorList>
    </citation>
    <scope>NUCLEOTIDE SEQUENCE</scope>
    <source>
        <strain evidence="2">Fl3</strain>
    </source>
</reference>